<dbReference type="Pfam" id="PF07690">
    <property type="entry name" value="MFS_1"/>
    <property type="match status" value="1"/>
</dbReference>
<feature type="transmembrane region" description="Helical" evidence="7">
    <location>
        <begin position="224"/>
        <end position="244"/>
    </location>
</feature>
<dbReference type="GO" id="GO:0022857">
    <property type="term" value="F:transmembrane transporter activity"/>
    <property type="evidence" value="ECO:0007669"/>
    <property type="project" value="InterPro"/>
</dbReference>
<feature type="domain" description="Major facilitator superfamily (MFS) profile" evidence="8">
    <location>
        <begin position="4"/>
        <end position="417"/>
    </location>
</feature>
<evidence type="ECO:0000256" key="7">
    <source>
        <dbReference type="SAM" id="Phobius"/>
    </source>
</evidence>
<evidence type="ECO:0000256" key="6">
    <source>
        <dbReference type="ARBA" id="ARBA00023136"/>
    </source>
</evidence>
<keyword evidence="2" id="KW-0813">Transport</keyword>
<reference evidence="9 10" key="1">
    <citation type="journal article" date="2016" name="Nat. Commun.">
        <title>Thousands of microbial genomes shed light on interconnected biogeochemical processes in an aquifer system.</title>
        <authorList>
            <person name="Anantharaman K."/>
            <person name="Brown C.T."/>
            <person name="Hug L.A."/>
            <person name="Sharon I."/>
            <person name="Castelle C.J."/>
            <person name="Probst A.J."/>
            <person name="Thomas B.C."/>
            <person name="Singh A."/>
            <person name="Wilkins M.J."/>
            <person name="Karaoz U."/>
            <person name="Brodie E.L."/>
            <person name="Williams K.H."/>
            <person name="Hubbard S.S."/>
            <person name="Banfield J.F."/>
        </authorList>
    </citation>
    <scope>NUCLEOTIDE SEQUENCE [LARGE SCALE GENOMIC DNA]</scope>
</reference>
<dbReference type="InterPro" id="IPR020846">
    <property type="entry name" value="MFS_dom"/>
</dbReference>
<evidence type="ECO:0000259" key="8">
    <source>
        <dbReference type="PROSITE" id="PS50850"/>
    </source>
</evidence>
<keyword evidence="4 7" id="KW-0812">Transmembrane</keyword>
<dbReference type="CDD" id="cd06173">
    <property type="entry name" value="MFS_MefA_like"/>
    <property type="match status" value="1"/>
</dbReference>
<proteinExistence type="predicted"/>
<dbReference type="Gene3D" id="1.20.1250.20">
    <property type="entry name" value="MFS general substrate transporter like domains"/>
    <property type="match status" value="1"/>
</dbReference>
<dbReference type="PROSITE" id="PS50850">
    <property type="entry name" value="MFS"/>
    <property type="match status" value="1"/>
</dbReference>
<dbReference type="InterPro" id="IPR036259">
    <property type="entry name" value="MFS_trans_sf"/>
</dbReference>
<keyword evidence="6 7" id="KW-0472">Membrane</keyword>
<dbReference type="AlphaFoldDB" id="A0A1F5ZQI3"/>
<keyword evidence="5 7" id="KW-1133">Transmembrane helix</keyword>
<name>A0A1F5ZQI3_9BACT</name>
<evidence type="ECO:0000256" key="4">
    <source>
        <dbReference type="ARBA" id="ARBA00022692"/>
    </source>
</evidence>
<evidence type="ECO:0000256" key="3">
    <source>
        <dbReference type="ARBA" id="ARBA00022475"/>
    </source>
</evidence>
<gene>
    <name evidence="9" type="ORF">A2773_02650</name>
</gene>
<dbReference type="PANTHER" id="PTHR43266:SF2">
    <property type="entry name" value="MAJOR FACILITATOR SUPERFAMILY (MFS) PROFILE DOMAIN-CONTAINING PROTEIN"/>
    <property type="match status" value="1"/>
</dbReference>
<evidence type="ECO:0000313" key="9">
    <source>
        <dbReference type="EMBL" id="OGG14661.1"/>
    </source>
</evidence>
<feature type="transmembrane region" description="Helical" evidence="7">
    <location>
        <begin position="167"/>
        <end position="184"/>
    </location>
</feature>
<feature type="transmembrane region" description="Helical" evidence="7">
    <location>
        <begin position="287"/>
        <end position="308"/>
    </location>
</feature>
<accession>A0A1F5ZQI3</accession>
<evidence type="ECO:0000256" key="1">
    <source>
        <dbReference type="ARBA" id="ARBA00004651"/>
    </source>
</evidence>
<dbReference type="SUPFAM" id="SSF103473">
    <property type="entry name" value="MFS general substrate transporter"/>
    <property type="match status" value="1"/>
</dbReference>
<dbReference type="GO" id="GO:0005886">
    <property type="term" value="C:plasma membrane"/>
    <property type="evidence" value="ECO:0007669"/>
    <property type="project" value="UniProtKB-SubCell"/>
</dbReference>
<feature type="transmembrane region" description="Helical" evidence="7">
    <location>
        <begin position="46"/>
        <end position="70"/>
    </location>
</feature>
<dbReference type="EMBL" id="MFJE01000013">
    <property type="protein sequence ID" value="OGG14661.1"/>
    <property type="molecule type" value="Genomic_DNA"/>
</dbReference>
<dbReference type="PANTHER" id="PTHR43266">
    <property type="entry name" value="MACROLIDE-EFFLUX PROTEIN"/>
    <property type="match status" value="1"/>
</dbReference>
<evidence type="ECO:0000313" key="10">
    <source>
        <dbReference type="Proteomes" id="UP000177383"/>
    </source>
</evidence>
<keyword evidence="3" id="KW-1003">Cell membrane</keyword>
<feature type="transmembrane region" description="Helical" evidence="7">
    <location>
        <begin position="391"/>
        <end position="411"/>
    </location>
</feature>
<evidence type="ECO:0000256" key="5">
    <source>
        <dbReference type="ARBA" id="ARBA00022989"/>
    </source>
</evidence>
<comment type="caution">
    <text evidence="9">The sequence shown here is derived from an EMBL/GenBank/DDBJ whole genome shotgun (WGS) entry which is preliminary data.</text>
</comment>
<feature type="transmembrane region" description="Helical" evidence="7">
    <location>
        <begin position="256"/>
        <end position="275"/>
    </location>
</feature>
<evidence type="ECO:0000256" key="2">
    <source>
        <dbReference type="ARBA" id="ARBA00022448"/>
    </source>
</evidence>
<protein>
    <recommendedName>
        <fullName evidence="8">Major facilitator superfamily (MFS) profile domain-containing protein</fullName>
    </recommendedName>
</protein>
<sequence>MSSILAVLKNGNFRNLWIAQIISQVAVNMFAFILLIRVYEQTRSNIAVSGIVLAIGVPSILFGIIAGGIIDQLDKRQVMVVSNILRAVVLLLFFFLIGFIPFVYILAFLFSVITQFFIPAEAPYIPSLVTQKQILPATSLFTFSLYASTIIGFVLSGPLLGFLGTENTFLILSLIMLIAAFFTFRLPKEAKKRTVINLSLSRIRGDINDGIKFIQGNNRVKQGLLLLTFSQALIAILASLAPGFSDRTLKIVLTDASYLVMGPAAIGLILGALFIGGWGRYFLKRALILFGILGAGVTLVLLSLLVRVSNRVYFSFNIGDIPIGGLEVAILILFFLGLTNAFISVPATTVIQEDTKGNFRGRIYGILTSLTGGSAIFPVIFSGILADTVGIGKTLFILGIIVLLFGIYRLLKLSSTSFNIEK</sequence>
<dbReference type="STRING" id="1798375.A2773_02650"/>
<dbReference type="InterPro" id="IPR011701">
    <property type="entry name" value="MFS"/>
</dbReference>
<feature type="transmembrane region" description="Helical" evidence="7">
    <location>
        <begin position="134"/>
        <end position="155"/>
    </location>
</feature>
<organism evidence="9 10">
    <name type="scientific">Candidatus Gottesmanbacteria bacterium RIFCSPHIGHO2_01_FULL_39_10</name>
    <dbReference type="NCBI Taxonomy" id="1798375"/>
    <lineage>
        <taxon>Bacteria</taxon>
        <taxon>Candidatus Gottesmaniibacteriota</taxon>
    </lineage>
</organism>
<feature type="transmembrane region" description="Helical" evidence="7">
    <location>
        <begin position="363"/>
        <end position="385"/>
    </location>
</feature>
<comment type="subcellular location">
    <subcellularLocation>
        <location evidence="1">Cell membrane</location>
        <topology evidence="1">Multi-pass membrane protein</topology>
    </subcellularLocation>
</comment>
<feature type="transmembrane region" description="Helical" evidence="7">
    <location>
        <begin position="17"/>
        <end position="39"/>
    </location>
</feature>
<dbReference type="Proteomes" id="UP000177383">
    <property type="component" value="Unassembled WGS sequence"/>
</dbReference>
<feature type="transmembrane region" description="Helical" evidence="7">
    <location>
        <begin position="328"/>
        <end position="351"/>
    </location>
</feature>
<feature type="transmembrane region" description="Helical" evidence="7">
    <location>
        <begin position="90"/>
        <end position="113"/>
    </location>
</feature>